<gene>
    <name evidence="3" type="ORF">CLV62_11686</name>
</gene>
<dbReference type="AlphaFoldDB" id="A0A2V3PUI9"/>
<dbReference type="Proteomes" id="UP000247973">
    <property type="component" value="Unassembled WGS sequence"/>
</dbReference>
<reference evidence="3 4" key="1">
    <citation type="submission" date="2018-03" db="EMBL/GenBank/DDBJ databases">
        <title>Genomic Encyclopedia of Archaeal and Bacterial Type Strains, Phase II (KMG-II): from individual species to whole genera.</title>
        <authorList>
            <person name="Goeker M."/>
        </authorList>
    </citation>
    <scope>NUCLEOTIDE SEQUENCE [LARGE SCALE GENOMIC DNA]</scope>
    <source>
        <strain evidence="3 4">DSM 100214</strain>
    </source>
</reference>
<keyword evidence="4" id="KW-1185">Reference proteome</keyword>
<proteinExistence type="predicted"/>
<keyword evidence="2" id="KW-0472">Membrane</keyword>
<feature type="transmembrane region" description="Helical" evidence="2">
    <location>
        <begin position="184"/>
        <end position="203"/>
    </location>
</feature>
<feature type="transmembrane region" description="Helical" evidence="2">
    <location>
        <begin position="152"/>
        <end position="172"/>
    </location>
</feature>
<feature type="compositionally biased region" description="Polar residues" evidence="1">
    <location>
        <begin position="266"/>
        <end position="281"/>
    </location>
</feature>
<name>A0A2V3PUI9_9BACT</name>
<comment type="caution">
    <text evidence="3">The sequence shown here is derived from an EMBL/GenBank/DDBJ whole genome shotgun (WGS) entry which is preliminary data.</text>
</comment>
<evidence type="ECO:0000256" key="1">
    <source>
        <dbReference type="SAM" id="MobiDB-lite"/>
    </source>
</evidence>
<sequence>MKNTAHFFLILMTSCILTGCDMITNAFTYKDTTKGFVESLFKEDYDASIEYLVAEDYRNAGISTDSLKSILSTFRQYTVDRFGTDLNYSFLTSRKTISTIESENTPPGMTEVTIQISNQKDFGVFKVLFVDDTHKISKIDILNIKEPIPSMLGFWFLGVLVICIPIFNIYVIIKIKRSSLKKKWIKYIAVILLNAPTIVYSAVNGFSLKLLTFQFLFGIGFNFSGYINCYWSFGIPLGGLFWLWRLYVRAKLKEEGIDLDSDDKQPISSDSESYPSYNQNRKTPESE</sequence>
<keyword evidence="2" id="KW-0812">Transmembrane</keyword>
<organism evidence="3 4">
    <name type="scientific">Dysgonomonas alginatilytica</name>
    <dbReference type="NCBI Taxonomy" id="1605892"/>
    <lineage>
        <taxon>Bacteria</taxon>
        <taxon>Pseudomonadati</taxon>
        <taxon>Bacteroidota</taxon>
        <taxon>Bacteroidia</taxon>
        <taxon>Bacteroidales</taxon>
        <taxon>Dysgonomonadaceae</taxon>
        <taxon>Dysgonomonas</taxon>
    </lineage>
</organism>
<dbReference type="PROSITE" id="PS51257">
    <property type="entry name" value="PROKAR_LIPOPROTEIN"/>
    <property type="match status" value="1"/>
</dbReference>
<feature type="region of interest" description="Disordered" evidence="1">
    <location>
        <begin position="259"/>
        <end position="287"/>
    </location>
</feature>
<feature type="transmembrane region" description="Helical" evidence="2">
    <location>
        <begin position="223"/>
        <end position="244"/>
    </location>
</feature>
<protein>
    <submittedName>
        <fullName evidence="3">Uncharacterized protein</fullName>
    </submittedName>
</protein>
<evidence type="ECO:0000313" key="3">
    <source>
        <dbReference type="EMBL" id="PXV63045.1"/>
    </source>
</evidence>
<evidence type="ECO:0000256" key="2">
    <source>
        <dbReference type="SAM" id="Phobius"/>
    </source>
</evidence>
<keyword evidence="2" id="KW-1133">Transmembrane helix</keyword>
<accession>A0A2V3PUI9</accession>
<evidence type="ECO:0000313" key="4">
    <source>
        <dbReference type="Proteomes" id="UP000247973"/>
    </source>
</evidence>
<dbReference type="EMBL" id="QICL01000016">
    <property type="protein sequence ID" value="PXV63045.1"/>
    <property type="molecule type" value="Genomic_DNA"/>
</dbReference>